<accession>A0A5B8Y6K7</accession>
<dbReference type="GO" id="GO:0006313">
    <property type="term" value="P:DNA transposition"/>
    <property type="evidence" value="ECO:0007669"/>
    <property type="project" value="InterPro"/>
</dbReference>
<organism evidence="3 4">
    <name type="scientific">Persicimonas caeni</name>
    <dbReference type="NCBI Taxonomy" id="2292766"/>
    <lineage>
        <taxon>Bacteria</taxon>
        <taxon>Deltaproteobacteria</taxon>
        <taxon>Bradymonadales</taxon>
        <taxon>Bradymonadaceae</taxon>
        <taxon>Persicimonas</taxon>
    </lineage>
</organism>
<dbReference type="SMART" id="SM01321">
    <property type="entry name" value="Y1_Tnp"/>
    <property type="match status" value="1"/>
</dbReference>
<evidence type="ECO:0000259" key="2">
    <source>
        <dbReference type="SMART" id="SM01321"/>
    </source>
</evidence>
<proteinExistence type="predicted"/>
<evidence type="ECO:0000313" key="4">
    <source>
        <dbReference type="Proteomes" id="UP000315995"/>
    </source>
</evidence>
<feature type="domain" description="Transposase IS200-like" evidence="2">
    <location>
        <begin position="24"/>
        <end position="189"/>
    </location>
</feature>
<dbReference type="InterPro" id="IPR002686">
    <property type="entry name" value="Transposase_17"/>
</dbReference>
<dbReference type="Gene3D" id="3.30.70.1290">
    <property type="entry name" value="Transposase IS200-like"/>
    <property type="match status" value="1"/>
</dbReference>
<evidence type="ECO:0000313" key="3">
    <source>
        <dbReference type="EMBL" id="QDG51616.1"/>
    </source>
</evidence>
<dbReference type="EMBL" id="CP041186">
    <property type="protein sequence ID" value="QDG51616.1"/>
    <property type="molecule type" value="Genomic_DNA"/>
</dbReference>
<accession>A0A4Y6PTF8</accession>
<dbReference type="PANTHER" id="PTHR36966:SF1">
    <property type="entry name" value="REP-ASSOCIATED TYROSINE TRANSPOSASE"/>
    <property type="match status" value="1"/>
</dbReference>
<keyword evidence="1" id="KW-0175">Coiled coil</keyword>
<dbReference type="Proteomes" id="UP000315995">
    <property type="component" value="Chromosome"/>
</dbReference>
<reference evidence="3 4" key="1">
    <citation type="submission" date="2019-06" db="EMBL/GenBank/DDBJ databases">
        <title>Persicimonas caeni gen. nov., sp. nov., a predatory bacterium isolated from solar saltern.</title>
        <authorList>
            <person name="Wang S."/>
        </authorList>
    </citation>
    <scope>NUCLEOTIDE SEQUENCE [LARGE SCALE GENOMIC DNA]</scope>
    <source>
        <strain evidence="3 4">YN101</strain>
    </source>
</reference>
<dbReference type="PANTHER" id="PTHR36966">
    <property type="entry name" value="REP-ASSOCIATED TYROSINE TRANSPOSASE"/>
    <property type="match status" value="1"/>
</dbReference>
<dbReference type="OrthoDB" id="9800147at2"/>
<name>A0A4Y6PTF8_PERCE</name>
<dbReference type="GO" id="GO:0043565">
    <property type="term" value="F:sequence-specific DNA binding"/>
    <property type="evidence" value="ECO:0007669"/>
    <property type="project" value="TreeGrafter"/>
</dbReference>
<gene>
    <name evidence="3" type="ORF">FIV42_12915</name>
</gene>
<dbReference type="SUPFAM" id="SSF143422">
    <property type="entry name" value="Transposase IS200-like"/>
    <property type="match status" value="1"/>
</dbReference>
<dbReference type="GO" id="GO:0004803">
    <property type="term" value="F:transposase activity"/>
    <property type="evidence" value="ECO:0007669"/>
    <property type="project" value="InterPro"/>
</dbReference>
<keyword evidence="4" id="KW-1185">Reference proteome</keyword>
<sequence>MKNYFDYSGPQRFRRGESLPHLEVDGGIYFVTICLQDSIPKKQLARFKAEREEELERLKKQKKLTSKTRQLVDDGYFEKVDGVLDQGHGSMLLQRDDVAQIVADAFEYFHRDRYDLDMWSIMGSHAHLTLQTRRGHWLSDIMHSWKSFTGNEINKLVGREGKLWQADFYDRLLRSEEELAEKRKYVWRNPEAAGFKEWKWRRQYPDRWSKDEEKAS</sequence>
<dbReference type="RefSeq" id="WP_141198096.1">
    <property type="nucleotide sequence ID" value="NZ_CP041186.1"/>
</dbReference>
<feature type="coiled-coil region" evidence="1">
    <location>
        <begin position="41"/>
        <end position="68"/>
    </location>
</feature>
<protein>
    <recommendedName>
        <fullName evidence="2">Transposase IS200-like domain-containing protein</fullName>
    </recommendedName>
</protein>
<dbReference type="InterPro" id="IPR036515">
    <property type="entry name" value="Transposase_17_sf"/>
</dbReference>
<evidence type="ECO:0000256" key="1">
    <source>
        <dbReference type="SAM" id="Coils"/>
    </source>
</evidence>
<dbReference type="AlphaFoldDB" id="A0A4Y6PTF8"/>
<dbReference type="InterPro" id="IPR052715">
    <property type="entry name" value="RAYT_transposase"/>
</dbReference>